<dbReference type="FunFam" id="3.40.50.970:FF:000007">
    <property type="entry name" value="Acetolactate synthase"/>
    <property type="match status" value="1"/>
</dbReference>
<dbReference type="GO" id="GO:0009097">
    <property type="term" value="P:isoleucine biosynthetic process"/>
    <property type="evidence" value="ECO:0007669"/>
    <property type="project" value="TreeGrafter"/>
</dbReference>
<feature type="domain" description="Thiamine pyrophosphate enzyme N-terminal TPP-binding" evidence="5">
    <location>
        <begin position="24"/>
        <end position="138"/>
    </location>
</feature>
<dbReference type="Pfam" id="PF02776">
    <property type="entry name" value="TPP_enzyme_N"/>
    <property type="match status" value="1"/>
</dbReference>
<comment type="similarity">
    <text evidence="1">Belongs to the TPP enzyme family.</text>
</comment>
<protein>
    <recommendedName>
        <fullName evidence="7">Acetolactate synthase</fullName>
    </recommendedName>
</protein>
<gene>
    <name evidence="6" type="ORF">SHKM778_56300</name>
</gene>
<dbReference type="CDD" id="cd07035">
    <property type="entry name" value="TPP_PYR_POX_like"/>
    <property type="match status" value="1"/>
</dbReference>
<dbReference type="GO" id="GO:0000287">
    <property type="term" value="F:magnesium ion binding"/>
    <property type="evidence" value="ECO:0007669"/>
    <property type="project" value="UniProtKB-ARBA"/>
</dbReference>
<reference evidence="6" key="1">
    <citation type="submission" date="2024-06" db="EMBL/GenBank/DDBJ databases">
        <authorList>
            <consortium name="consrtm"/>
            <person name="Uemura M."/>
            <person name="Terahara T."/>
        </authorList>
    </citation>
    <scope>NUCLEOTIDE SEQUENCE</scope>
    <source>
        <strain evidence="6">KM77-8</strain>
    </source>
</reference>
<dbReference type="AlphaFoldDB" id="A0AAT9HPM7"/>
<dbReference type="GO" id="GO:0009099">
    <property type="term" value="P:L-valine biosynthetic process"/>
    <property type="evidence" value="ECO:0007669"/>
    <property type="project" value="TreeGrafter"/>
</dbReference>
<dbReference type="Pfam" id="PF02775">
    <property type="entry name" value="TPP_enzyme_C"/>
    <property type="match status" value="1"/>
</dbReference>
<name>A0AAT9HPM7_9ACTN</name>
<dbReference type="GO" id="GO:0050660">
    <property type="term" value="F:flavin adenine dinucleotide binding"/>
    <property type="evidence" value="ECO:0007669"/>
    <property type="project" value="TreeGrafter"/>
</dbReference>
<evidence type="ECO:0000256" key="2">
    <source>
        <dbReference type="ARBA" id="ARBA00023052"/>
    </source>
</evidence>
<dbReference type="Gene3D" id="3.40.50.970">
    <property type="match status" value="2"/>
</dbReference>
<dbReference type="InterPro" id="IPR011766">
    <property type="entry name" value="TPP_enzyme_TPP-bd"/>
</dbReference>
<evidence type="ECO:0000259" key="5">
    <source>
        <dbReference type="Pfam" id="PF02776"/>
    </source>
</evidence>
<evidence type="ECO:0000256" key="3">
    <source>
        <dbReference type="SAM" id="MobiDB-lite"/>
    </source>
</evidence>
<evidence type="ECO:0000256" key="1">
    <source>
        <dbReference type="ARBA" id="ARBA00007812"/>
    </source>
</evidence>
<accession>A0AAT9HPM7</accession>
<feature type="region of interest" description="Disordered" evidence="3">
    <location>
        <begin position="339"/>
        <end position="409"/>
    </location>
</feature>
<proteinExistence type="inferred from homology"/>
<feature type="compositionally biased region" description="Low complexity" evidence="3">
    <location>
        <begin position="363"/>
        <end position="376"/>
    </location>
</feature>
<feature type="domain" description="Thiamine pyrophosphate enzyme TPP-binding" evidence="4">
    <location>
        <begin position="257"/>
        <end position="307"/>
    </location>
</feature>
<dbReference type="PANTHER" id="PTHR18968">
    <property type="entry name" value="THIAMINE PYROPHOSPHATE ENZYMES"/>
    <property type="match status" value="1"/>
</dbReference>
<evidence type="ECO:0008006" key="7">
    <source>
        <dbReference type="Google" id="ProtNLM"/>
    </source>
</evidence>
<sequence>MTVLDTPPSAAPGTVPEPVGPPVTGADCLMRALEAAGTGIVFGMPGGAILPAYDALLDAQTIRHVLVRHEQGAGHAAAGYALATGRVGVCMATSGPGATNLVTAIADAHARNVPLVAITGQVPCSLLGRDSFQEVDICGITRSITRHNFLVTDAHEIADRVLEAFRLAADEESGPVLVDITKDALQQQVPTPAIQYTPPAQRPGLALAVPAIPAGNRADAPLTPESVTAALARGSERPMAYVAGPGGQALRAEECPSALAGPTGYAVPAALGAAFGRPDLTVWAVTGEDCFLATGRELATGALNGIPSGSPCCAATSTVRRRTWWAWLSRWAAPACAAPPRASWTPRSGAPAPSRTGQCCWTSSSHDGARSSSRAGPCPGPRPVLLRNAAPTVSNRPEAASAAVPAPGV</sequence>
<evidence type="ECO:0000259" key="4">
    <source>
        <dbReference type="Pfam" id="PF02775"/>
    </source>
</evidence>
<dbReference type="GO" id="GO:0003984">
    <property type="term" value="F:acetolactate synthase activity"/>
    <property type="evidence" value="ECO:0007669"/>
    <property type="project" value="TreeGrafter"/>
</dbReference>
<dbReference type="InterPro" id="IPR029061">
    <property type="entry name" value="THDP-binding"/>
</dbReference>
<evidence type="ECO:0000313" key="6">
    <source>
        <dbReference type="EMBL" id="BFO19242.1"/>
    </source>
</evidence>
<reference evidence="6" key="2">
    <citation type="submission" date="2024-07" db="EMBL/GenBank/DDBJ databases">
        <title>Streptomyces haneummycinica sp. nov., a new antibiotic-producing actinobacterium isolated from marine sediment.</title>
        <authorList>
            <person name="Uemura M."/>
            <person name="Hamada M."/>
            <person name="Hirano S."/>
            <person name="Kobayashi K."/>
            <person name="Ohshiro T."/>
            <person name="Kobayashi T."/>
            <person name="Terahara T."/>
        </authorList>
    </citation>
    <scope>NUCLEOTIDE SEQUENCE</scope>
    <source>
        <strain evidence="6">KM77-8</strain>
    </source>
</reference>
<organism evidence="6">
    <name type="scientific">Streptomyces haneummycinicus</name>
    <dbReference type="NCBI Taxonomy" id="3074435"/>
    <lineage>
        <taxon>Bacteria</taxon>
        <taxon>Bacillati</taxon>
        <taxon>Actinomycetota</taxon>
        <taxon>Actinomycetes</taxon>
        <taxon>Kitasatosporales</taxon>
        <taxon>Streptomycetaceae</taxon>
        <taxon>Streptomyces</taxon>
    </lineage>
</organism>
<feature type="compositionally biased region" description="Low complexity" evidence="3">
    <location>
        <begin position="11"/>
        <end position="20"/>
    </location>
</feature>
<dbReference type="GO" id="GO:0030976">
    <property type="term" value="F:thiamine pyrophosphate binding"/>
    <property type="evidence" value="ECO:0007669"/>
    <property type="project" value="InterPro"/>
</dbReference>
<dbReference type="EMBL" id="AP035768">
    <property type="protein sequence ID" value="BFO19242.1"/>
    <property type="molecule type" value="Genomic_DNA"/>
</dbReference>
<dbReference type="InterPro" id="IPR012001">
    <property type="entry name" value="Thiamin_PyroP_enz_TPP-bd_dom"/>
</dbReference>
<dbReference type="InterPro" id="IPR045229">
    <property type="entry name" value="TPP_enz"/>
</dbReference>
<dbReference type="PANTHER" id="PTHR18968:SF13">
    <property type="entry name" value="ACETOLACTATE SYNTHASE CATALYTIC SUBUNIT, MITOCHONDRIAL"/>
    <property type="match status" value="1"/>
</dbReference>
<feature type="region of interest" description="Disordered" evidence="3">
    <location>
        <begin position="1"/>
        <end position="20"/>
    </location>
</feature>
<dbReference type="SUPFAM" id="SSF52518">
    <property type="entry name" value="Thiamin diphosphate-binding fold (THDP-binding)"/>
    <property type="match status" value="2"/>
</dbReference>
<dbReference type="GO" id="GO:0005948">
    <property type="term" value="C:acetolactate synthase complex"/>
    <property type="evidence" value="ECO:0007669"/>
    <property type="project" value="TreeGrafter"/>
</dbReference>
<keyword evidence="2" id="KW-0786">Thiamine pyrophosphate</keyword>